<dbReference type="AlphaFoldDB" id="A0AAU9K922"/>
<reference evidence="1" key="1">
    <citation type="submission" date="2021-09" db="EMBL/GenBank/DDBJ databases">
        <authorList>
            <consortium name="AG Swart"/>
            <person name="Singh M."/>
            <person name="Singh A."/>
            <person name="Seah K."/>
            <person name="Emmerich C."/>
        </authorList>
    </citation>
    <scope>NUCLEOTIDE SEQUENCE</scope>
    <source>
        <strain evidence="1">ATCC30299</strain>
    </source>
</reference>
<protein>
    <submittedName>
        <fullName evidence="1">Uncharacterized protein</fullName>
    </submittedName>
</protein>
<dbReference type="EMBL" id="CAJZBQ010000057">
    <property type="protein sequence ID" value="CAG9334154.1"/>
    <property type="molecule type" value="Genomic_DNA"/>
</dbReference>
<evidence type="ECO:0000313" key="1">
    <source>
        <dbReference type="EMBL" id="CAG9334154.1"/>
    </source>
</evidence>
<organism evidence="1 2">
    <name type="scientific">Blepharisma stoltei</name>
    <dbReference type="NCBI Taxonomy" id="1481888"/>
    <lineage>
        <taxon>Eukaryota</taxon>
        <taxon>Sar</taxon>
        <taxon>Alveolata</taxon>
        <taxon>Ciliophora</taxon>
        <taxon>Postciliodesmatophora</taxon>
        <taxon>Heterotrichea</taxon>
        <taxon>Heterotrichida</taxon>
        <taxon>Blepharismidae</taxon>
        <taxon>Blepharisma</taxon>
    </lineage>
</organism>
<evidence type="ECO:0000313" key="2">
    <source>
        <dbReference type="Proteomes" id="UP001162131"/>
    </source>
</evidence>
<keyword evidence="2" id="KW-1185">Reference proteome</keyword>
<name>A0AAU9K922_9CILI</name>
<comment type="caution">
    <text evidence="1">The sequence shown here is derived from an EMBL/GenBank/DDBJ whole genome shotgun (WGS) entry which is preliminary data.</text>
</comment>
<dbReference type="Proteomes" id="UP001162131">
    <property type="component" value="Unassembled WGS sequence"/>
</dbReference>
<gene>
    <name evidence="1" type="ORF">BSTOLATCC_MIC59946</name>
</gene>
<accession>A0AAU9K922</accession>
<proteinExistence type="predicted"/>
<sequence length="415" mass="47525">MSSDSCDIESCENDANFMCNCANPETFLCSSHISKHLQDSPGPHHAIKINSEKKIQTKTETIDYLAKQTEKLKKLKKSLCKEIASKIIMIEASLLSCTKKIDRKILSINLKIKDLISSEEKSENDPNLNTFMKLWKRRGSLNIDDLEKRGSVDIVIPEKKGSVDVNCLRRGSFDCVVSETVSTINNYSLQNLMREINLFMRSAERIKIHEWNDSPTSTKMFDDSITPTIKELPETNKKKYKKKFKKVKKQAEIVEEEGSCRGSIENLKEMEEKLIKSSEISKINGKINGNEKQAPAPIQVNLNIKENDTKREDNDSFKSKPLQSYCFKNVPRINSRESLSPKSSEMKIEVRASLECCCCGEFFDSSEVVENFCGCLTCSKCNILEMKKCYHMRGYFVNEVCKNCQRQRQVTGHRW</sequence>